<protein>
    <submittedName>
        <fullName evidence="1">Uncharacterized protein</fullName>
    </submittedName>
</protein>
<keyword evidence="2" id="KW-1185">Reference proteome</keyword>
<reference evidence="1" key="1">
    <citation type="submission" date="2022-10" db="EMBL/GenBank/DDBJ databases">
        <authorList>
            <person name="Hyden B.L."/>
            <person name="Feng K."/>
            <person name="Yates T."/>
            <person name="Jawdy S."/>
            <person name="Smart L.B."/>
            <person name="Muchero W."/>
        </authorList>
    </citation>
    <scope>NUCLEOTIDE SEQUENCE</scope>
    <source>
        <tissue evidence="1">Shoot tip</tissue>
    </source>
</reference>
<evidence type="ECO:0000313" key="1">
    <source>
        <dbReference type="EMBL" id="KAJ6366486.1"/>
    </source>
</evidence>
<sequence length="52" mass="5712">MTLLAVAHRNNHFWIDNKVNQRLNSVRLVTSGNHRGLKVSGEGSIGEVLTTA</sequence>
<evidence type="ECO:0000313" key="2">
    <source>
        <dbReference type="Proteomes" id="UP001141253"/>
    </source>
</evidence>
<name>A0ABQ9B0B5_9ROSI</name>
<proteinExistence type="predicted"/>
<dbReference type="Proteomes" id="UP001141253">
    <property type="component" value="Chromosome 7"/>
</dbReference>
<organism evidence="1 2">
    <name type="scientific">Salix suchowensis</name>
    <dbReference type="NCBI Taxonomy" id="1278906"/>
    <lineage>
        <taxon>Eukaryota</taxon>
        <taxon>Viridiplantae</taxon>
        <taxon>Streptophyta</taxon>
        <taxon>Embryophyta</taxon>
        <taxon>Tracheophyta</taxon>
        <taxon>Spermatophyta</taxon>
        <taxon>Magnoliopsida</taxon>
        <taxon>eudicotyledons</taxon>
        <taxon>Gunneridae</taxon>
        <taxon>Pentapetalae</taxon>
        <taxon>rosids</taxon>
        <taxon>fabids</taxon>
        <taxon>Malpighiales</taxon>
        <taxon>Salicaceae</taxon>
        <taxon>Saliceae</taxon>
        <taxon>Salix</taxon>
    </lineage>
</organism>
<gene>
    <name evidence="1" type="ORF">OIU77_002970</name>
</gene>
<reference evidence="1" key="2">
    <citation type="journal article" date="2023" name="Int. J. Mol. Sci.">
        <title>De Novo Assembly and Annotation of 11 Diverse Shrub Willow (Salix) Genomes Reveals Novel Gene Organization in Sex-Linked Regions.</title>
        <authorList>
            <person name="Hyden B."/>
            <person name="Feng K."/>
            <person name="Yates T.B."/>
            <person name="Jawdy S."/>
            <person name="Cereghino C."/>
            <person name="Smart L.B."/>
            <person name="Muchero W."/>
        </authorList>
    </citation>
    <scope>NUCLEOTIDE SEQUENCE</scope>
    <source>
        <tissue evidence="1">Shoot tip</tissue>
    </source>
</reference>
<accession>A0ABQ9B0B5</accession>
<comment type="caution">
    <text evidence="1">The sequence shown here is derived from an EMBL/GenBank/DDBJ whole genome shotgun (WGS) entry which is preliminary data.</text>
</comment>
<dbReference type="EMBL" id="JAPFFI010000014">
    <property type="protein sequence ID" value="KAJ6366486.1"/>
    <property type="molecule type" value="Genomic_DNA"/>
</dbReference>